<dbReference type="Proteomes" id="UP000075816">
    <property type="component" value="Unassembled WGS sequence"/>
</dbReference>
<gene>
    <name evidence="1" type="ORF">A2J07_00795</name>
</gene>
<reference evidence="1 2" key="1">
    <citation type="submission" date="2016-03" db="EMBL/GenBank/DDBJ databases">
        <title>Comparative genomics of human isolates of Fusobacterium necrophorum.</title>
        <authorList>
            <person name="Jensen A."/>
            <person name="Bank S."/>
            <person name="Andersen P.S."/>
            <person name="Kristensen L.H."/>
            <person name="Prag J."/>
        </authorList>
    </citation>
    <scope>NUCLEOTIDE SEQUENCE [LARGE SCALE GENOMIC DNA]</scope>
    <source>
        <strain evidence="1 2">LS_1264</strain>
    </source>
</reference>
<dbReference type="EMBL" id="LVEA01000001">
    <property type="protein sequence ID" value="KYL05306.1"/>
    <property type="molecule type" value="Genomic_DNA"/>
</dbReference>
<proteinExistence type="predicted"/>
<sequence>MKLDEMITASKKKNAKFENVDISAFLDGQVYSAMNMVATKEGTGYAGSFANWCMDIGRIGGFDLLECRELGNLMQRLALDSKHDGNGSYKETLWYAVCTLKNRRFATDAAITAALEMALNGISLNSVNYELCDFLD</sequence>
<comment type="caution">
    <text evidence="1">The sequence shown here is derived from an EMBL/GenBank/DDBJ whole genome shotgun (WGS) entry which is preliminary data.</text>
</comment>
<organism evidence="1 2">
    <name type="scientific">Fusobacterium necrophorum subsp. funduliforme</name>
    <dbReference type="NCBI Taxonomy" id="143387"/>
    <lineage>
        <taxon>Bacteria</taxon>
        <taxon>Fusobacteriati</taxon>
        <taxon>Fusobacteriota</taxon>
        <taxon>Fusobacteriia</taxon>
        <taxon>Fusobacteriales</taxon>
        <taxon>Fusobacteriaceae</taxon>
        <taxon>Fusobacterium</taxon>
    </lineage>
</organism>
<dbReference type="RefSeq" id="WP_062680855.1">
    <property type="nucleotide sequence ID" value="NZ_LVEA01000001.1"/>
</dbReference>
<protein>
    <submittedName>
        <fullName evidence="1">Uncharacterized protein</fullName>
    </submittedName>
</protein>
<name>A0A162J808_9FUSO</name>
<evidence type="ECO:0000313" key="2">
    <source>
        <dbReference type="Proteomes" id="UP000075816"/>
    </source>
</evidence>
<evidence type="ECO:0000313" key="1">
    <source>
        <dbReference type="EMBL" id="KYL05306.1"/>
    </source>
</evidence>
<accession>A0A162J808</accession>
<dbReference type="AlphaFoldDB" id="A0A162J808"/>